<evidence type="ECO:0000313" key="2">
    <source>
        <dbReference type="EMBL" id="RUS85412.1"/>
    </source>
</evidence>
<feature type="non-terminal residue" evidence="2">
    <location>
        <position position="196"/>
    </location>
</feature>
<dbReference type="STRING" id="188477.A0A433TV32"/>
<dbReference type="Proteomes" id="UP000271974">
    <property type="component" value="Unassembled WGS sequence"/>
</dbReference>
<evidence type="ECO:0000256" key="1">
    <source>
        <dbReference type="PROSITE-ProRule" id="PRU00461"/>
    </source>
</evidence>
<dbReference type="PANTHER" id="PTHR46513">
    <property type="entry name" value="VITELLOGENIN RECEPTOR-LIKE PROTEIN-RELATED-RELATED"/>
    <property type="match status" value="1"/>
</dbReference>
<gene>
    <name evidence="2" type="ORF">EGW08_006803</name>
</gene>
<name>A0A433TV32_ELYCH</name>
<dbReference type="InterPro" id="IPR011042">
    <property type="entry name" value="6-blade_b-propeller_TolB-like"/>
</dbReference>
<dbReference type="Gene3D" id="2.120.10.30">
    <property type="entry name" value="TolB, C-terminal domain"/>
    <property type="match status" value="1"/>
</dbReference>
<dbReference type="GO" id="GO:0005886">
    <property type="term" value="C:plasma membrane"/>
    <property type="evidence" value="ECO:0007669"/>
    <property type="project" value="TreeGrafter"/>
</dbReference>
<feature type="repeat" description="LDL-receptor class B" evidence="1">
    <location>
        <begin position="44"/>
        <end position="86"/>
    </location>
</feature>
<evidence type="ECO:0000313" key="3">
    <source>
        <dbReference type="Proteomes" id="UP000271974"/>
    </source>
</evidence>
<feature type="non-terminal residue" evidence="2">
    <location>
        <position position="1"/>
    </location>
</feature>
<dbReference type="GO" id="GO:0017147">
    <property type="term" value="F:Wnt-protein binding"/>
    <property type="evidence" value="ECO:0007669"/>
    <property type="project" value="TreeGrafter"/>
</dbReference>
<dbReference type="GO" id="GO:0042813">
    <property type="term" value="F:Wnt receptor activity"/>
    <property type="evidence" value="ECO:0007669"/>
    <property type="project" value="TreeGrafter"/>
</dbReference>
<dbReference type="PROSITE" id="PS51120">
    <property type="entry name" value="LDLRB"/>
    <property type="match status" value="2"/>
</dbReference>
<dbReference type="SMART" id="SM00135">
    <property type="entry name" value="LY"/>
    <property type="match status" value="1"/>
</dbReference>
<dbReference type="SUPFAM" id="SSF63825">
    <property type="entry name" value="YWTD domain"/>
    <property type="match status" value="1"/>
</dbReference>
<evidence type="ECO:0008006" key="4">
    <source>
        <dbReference type="Google" id="ProtNLM"/>
    </source>
</evidence>
<keyword evidence="3" id="KW-1185">Reference proteome</keyword>
<dbReference type="InterPro" id="IPR050778">
    <property type="entry name" value="Cueball_EGF_LRP_Nidogen"/>
</dbReference>
<dbReference type="GO" id="GO:0060070">
    <property type="term" value="P:canonical Wnt signaling pathway"/>
    <property type="evidence" value="ECO:0007669"/>
    <property type="project" value="TreeGrafter"/>
</dbReference>
<dbReference type="PANTHER" id="PTHR46513:SF13">
    <property type="entry name" value="EGF-LIKE DOMAIN-CONTAINING PROTEIN"/>
    <property type="match status" value="1"/>
</dbReference>
<sequence length="196" mass="21909">QLFWSDWGARPKIERSNLLGGDRQIILDKVVAKPQGLTIDYSNDRLYWTDAHKCTIESANLDGSGHSVLHVVEDSTLFGIALYGNYMFVTDKKYGRLEVYTEKVKIKAFTLGGEPWDILMYDNSSQPGMSNLCADKNCEQLCVYDTVAKDAACLCGEGYVKEDAESKSCKPSQKFVHPSHFYAIGDSICHYPANMA</sequence>
<dbReference type="EMBL" id="RQTK01000170">
    <property type="protein sequence ID" value="RUS85412.1"/>
    <property type="molecule type" value="Genomic_DNA"/>
</dbReference>
<protein>
    <recommendedName>
        <fullName evidence="4">EGF-like domain-containing protein</fullName>
    </recommendedName>
</protein>
<dbReference type="Pfam" id="PF00058">
    <property type="entry name" value="Ldl_recept_b"/>
    <property type="match status" value="1"/>
</dbReference>
<dbReference type="AlphaFoldDB" id="A0A433TV32"/>
<dbReference type="OrthoDB" id="6112079at2759"/>
<proteinExistence type="predicted"/>
<feature type="repeat" description="LDL-receptor class B" evidence="1">
    <location>
        <begin position="1"/>
        <end position="43"/>
    </location>
</feature>
<comment type="caution">
    <text evidence="2">The sequence shown here is derived from an EMBL/GenBank/DDBJ whole genome shotgun (WGS) entry which is preliminary data.</text>
</comment>
<dbReference type="InterPro" id="IPR000033">
    <property type="entry name" value="LDLR_classB_rpt"/>
</dbReference>
<accession>A0A433TV32</accession>
<reference evidence="2 3" key="1">
    <citation type="submission" date="2019-01" db="EMBL/GenBank/DDBJ databases">
        <title>A draft genome assembly of the solar-powered sea slug Elysia chlorotica.</title>
        <authorList>
            <person name="Cai H."/>
            <person name="Li Q."/>
            <person name="Fang X."/>
            <person name="Li J."/>
            <person name="Curtis N.E."/>
            <person name="Altenburger A."/>
            <person name="Shibata T."/>
            <person name="Feng M."/>
            <person name="Maeda T."/>
            <person name="Schwartz J.A."/>
            <person name="Shigenobu S."/>
            <person name="Lundholm N."/>
            <person name="Nishiyama T."/>
            <person name="Yang H."/>
            <person name="Hasebe M."/>
            <person name="Li S."/>
            <person name="Pierce S.K."/>
            <person name="Wang J."/>
        </authorList>
    </citation>
    <scope>NUCLEOTIDE SEQUENCE [LARGE SCALE GENOMIC DNA]</scope>
    <source>
        <strain evidence="2">EC2010</strain>
        <tissue evidence="2">Whole organism of an adult</tissue>
    </source>
</reference>
<organism evidence="2 3">
    <name type="scientific">Elysia chlorotica</name>
    <name type="common">Eastern emerald elysia</name>
    <name type="synonym">Sea slug</name>
    <dbReference type="NCBI Taxonomy" id="188477"/>
    <lineage>
        <taxon>Eukaryota</taxon>
        <taxon>Metazoa</taxon>
        <taxon>Spiralia</taxon>
        <taxon>Lophotrochozoa</taxon>
        <taxon>Mollusca</taxon>
        <taxon>Gastropoda</taxon>
        <taxon>Heterobranchia</taxon>
        <taxon>Euthyneura</taxon>
        <taxon>Panpulmonata</taxon>
        <taxon>Sacoglossa</taxon>
        <taxon>Placobranchoidea</taxon>
        <taxon>Plakobranchidae</taxon>
        <taxon>Elysia</taxon>
    </lineage>
</organism>